<dbReference type="GeneID" id="41594764"/>
<dbReference type="Proteomes" id="UP000236248">
    <property type="component" value="Chromosome NCAV"/>
</dbReference>
<reference evidence="2" key="1">
    <citation type="submission" date="2018-01" db="EMBL/GenBank/DDBJ databases">
        <authorList>
            <person name="Kerou L M."/>
        </authorList>
    </citation>
    <scope>NUCLEOTIDE SEQUENCE [LARGE SCALE GENOMIC DNA]</scope>
    <source>
        <strain evidence="2">SCU2</strain>
    </source>
</reference>
<dbReference type="EMBL" id="LT981265">
    <property type="protein sequence ID" value="SPC33878.1"/>
    <property type="molecule type" value="Genomic_DNA"/>
</dbReference>
<dbReference type="KEGG" id="ncv:NCAV_0697"/>
<sequence>MPNRVAVLSKALNGAWASSMYQLNGVQEVEVKMPNNVVLLEDINSRDAAIVRRGNFDDIEVSIKGIFDPSRGMTQLLRGILNYSSTTNPDIGVRYRHLYTVYGVDNSINVLQIYIDNTSSPIAIDQAIVKSIKIDISGTDLARYTVDAIGKYVSGVSVTYNTEAIRPIYRVTGTNNVFKASISLDAKHRPIYSVNGDAKIIGFGNYDINIELESNDAIHFTRARDNASTTLNLNLYGDTLGTGNYGLEFSLLNAYAVSALPVKAGEHIMLKAKYIGNLGTFAIHNGNSNP</sequence>
<proteinExistence type="predicted"/>
<evidence type="ECO:0000313" key="1">
    <source>
        <dbReference type="EMBL" id="SPC33878.1"/>
    </source>
</evidence>
<gene>
    <name evidence="1" type="ORF">NCAV_0697</name>
</gene>
<organism evidence="1 2">
    <name type="scientific">Candidatus Nitrosocaldus cavascurensis</name>
    <dbReference type="NCBI Taxonomy" id="2058097"/>
    <lineage>
        <taxon>Archaea</taxon>
        <taxon>Nitrososphaerota</taxon>
        <taxon>Nitrososphaeria</taxon>
        <taxon>Candidatus Nitrosocaldales</taxon>
        <taxon>Candidatus Nitrosocaldaceae</taxon>
        <taxon>Candidatus Nitrosocaldus</taxon>
    </lineage>
</organism>
<dbReference type="AlphaFoldDB" id="A0A2K5AQE3"/>
<evidence type="ECO:0000313" key="2">
    <source>
        <dbReference type="Proteomes" id="UP000236248"/>
    </source>
</evidence>
<keyword evidence="2" id="KW-1185">Reference proteome</keyword>
<name>A0A2K5AQE3_9ARCH</name>
<protein>
    <submittedName>
        <fullName evidence="1">Uncharacterized protein</fullName>
    </submittedName>
</protein>
<accession>A0A2K5AQE3</accession>
<dbReference type="RefSeq" id="WP_103287339.1">
    <property type="nucleotide sequence ID" value="NZ_LT981265.1"/>
</dbReference>